<gene>
    <name evidence="2" type="ORF">COCON_G00055450</name>
</gene>
<dbReference type="EMBL" id="JAFJMO010000003">
    <property type="protein sequence ID" value="KAJ8283026.1"/>
    <property type="molecule type" value="Genomic_DNA"/>
</dbReference>
<accession>A0A9Q1DWB3</accession>
<dbReference type="AlphaFoldDB" id="A0A9Q1DWB3"/>
<proteinExistence type="predicted"/>
<protein>
    <submittedName>
        <fullName evidence="2">Uncharacterized protein</fullName>
    </submittedName>
</protein>
<feature type="region of interest" description="Disordered" evidence="1">
    <location>
        <begin position="1"/>
        <end position="32"/>
    </location>
</feature>
<dbReference type="Proteomes" id="UP001152803">
    <property type="component" value="Unassembled WGS sequence"/>
</dbReference>
<organism evidence="2 3">
    <name type="scientific">Conger conger</name>
    <name type="common">Conger eel</name>
    <name type="synonym">Muraena conger</name>
    <dbReference type="NCBI Taxonomy" id="82655"/>
    <lineage>
        <taxon>Eukaryota</taxon>
        <taxon>Metazoa</taxon>
        <taxon>Chordata</taxon>
        <taxon>Craniata</taxon>
        <taxon>Vertebrata</taxon>
        <taxon>Euteleostomi</taxon>
        <taxon>Actinopterygii</taxon>
        <taxon>Neopterygii</taxon>
        <taxon>Teleostei</taxon>
        <taxon>Anguilliformes</taxon>
        <taxon>Congridae</taxon>
        <taxon>Conger</taxon>
    </lineage>
</organism>
<evidence type="ECO:0000313" key="3">
    <source>
        <dbReference type="Proteomes" id="UP001152803"/>
    </source>
</evidence>
<reference evidence="2" key="1">
    <citation type="journal article" date="2023" name="Science">
        <title>Genome structures resolve the early diversification of teleost fishes.</title>
        <authorList>
            <person name="Parey E."/>
            <person name="Louis A."/>
            <person name="Montfort J."/>
            <person name="Bouchez O."/>
            <person name="Roques C."/>
            <person name="Iampietro C."/>
            <person name="Lluch J."/>
            <person name="Castinel A."/>
            <person name="Donnadieu C."/>
            <person name="Desvignes T."/>
            <person name="Floi Bucao C."/>
            <person name="Jouanno E."/>
            <person name="Wen M."/>
            <person name="Mejri S."/>
            <person name="Dirks R."/>
            <person name="Jansen H."/>
            <person name="Henkel C."/>
            <person name="Chen W.J."/>
            <person name="Zahm M."/>
            <person name="Cabau C."/>
            <person name="Klopp C."/>
            <person name="Thompson A.W."/>
            <person name="Robinson-Rechavi M."/>
            <person name="Braasch I."/>
            <person name="Lecointre G."/>
            <person name="Bobe J."/>
            <person name="Postlethwait J.H."/>
            <person name="Berthelot C."/>
            <person name="Roest Crollius H."/>
            <person name="Guiguen Y."/>
        </authorList>
    </citation>
    <scope>NUCLEOTIDE SEQUENCE</scope>
    <source>
        <strain evidence="2">Concon-B</strain>
    </source>
</reference>
<comment type="caution">
    <text evidence="2">The sequence shown here is derived from an EMBL/GenBank/DDBJ whole genome shotgun (WGS) entry which is preliminary data.</text>
</comment>
<evidence type="ECO:0000256" key="1">
    <source>
        <dbReference type="SAM" id="MobiDB-lite"/>
    </source>
</evidence>
<sequence length="96" mass="10292">MSDRECYGDGLCGDGAPEFHPGRASRAGRRSGVILPVAERSSPGGQESEILLESVKAAPRRSSIIKGPGVWAEFLVTRVIIWGRPVYGRTLPDSPT</sequence>
<keyword evidence="3" id="KW-1185">Reference proteome</keyword>
<name>A0A9Q1DWB3_CONCO</name>
<dbReference type="OrthoDB" id="8885466at2759"/>
<evidence type="ECO:0000313" key="2">
    <source>
        <dbReference type="EMBL" id="KAJ8283026.1"/>
    </source>
</evidence>